<dbReference type="PANTHER" id="PTHR43731">
    <property type="entry name" value="RHOMBOID PROTEASE"/>
    <property type="match status" value="1"/>
</dbReference>
<dbReference type="Proteomes" id="UP000198510">
    <property type="component" value="Unassembled WGS sequence"/>
</dbReference>
<comment type="subcellular location">
    <subcellularLocation>
        <location evidence="1">Membrane</location>
        <topology evidence="1">Multi-pass membrane protein</topology>
    </subcellularLocation>
</comment>
<evidence type="ECO:0000256" key="7">
    <source>
        <dbReference type="SAM" id="MobiDB-lite"/>
    </source>
</evidence>
<keyword evidence="11" id="KW-0645">Protease</keyword>
<evidence type="ECO:0000256" key="3">
    <source>
        <dbReference type="ARBA" id="ARBA00022692"/>
    </source>
</evidence>
<evidence type="ECO:0000256" key="6">
    <source>
        <dbReference type="ARBA" id="ARBA00023136"/>
    </source>
</evidence>
<evidence type="ECO:0000256" key="2">
    <source>
        <dbReference type="ARBA" id="ARBA00009045"/>
    </source>
</evidence>
<name>A0A1G9DWI3_9BACT</name>
<dbReference type="GO" id="GO:0016020">
    <property type="term" value="C:membrane"/>
    <property type="evidence" value="ECO:0007669"/>
    <property type="project" value="UniProtKB-SubCell"/>
</dbReference>
<keyword evidence="5 8" id="KW-1133">Transmembrane helix</keyword>
<evidence type="ECO:0000256" key="4">
    <source>
        <dbReference type="ARBA" id="ARBA00022801"/>
    </source>
</evidence>
<evidence type="ECO:0000256" key="1">
    <source>
        <dbReference type="ARBA" id="ARBA00004141"/>
    </source>
</evidence>
<feature type="domain" description="DUF6576" evidence="10">
    <location>
        <begin position="266"/>
        <end position="298"/>
    </location>
</feature>
<gene>
    <name evidence="11" type="ORF">SAMN05421823_103273</name>
</gene>
<dbReference type="InterPro" id="IPR046483">
    <property type="entry name" value="DUF6576"/>
</dbReference>
<proteinExistence type="inferred from homology"/>
<feature type="transmembrane region" description="Helical" evidence="8">
    <location>
        <begin position="112"/>
        <end position="134"/>
    </location>
</feature>
<accession>A0A1G9DWI3</accession>
<comment type="similarity">
    <text evidence="2">Belongs to the peptidase S54 family.</text>
</comment>
<feature type="transmembrane region" description="Helical" evidence="8">
    <location>
        <begin position="168"/>
        <end position="190"/>
    </location>
</feature>
<sequence>MNTIFDDFKNAFRRGDNGVVQLILINLIVYLVINFLLVISAISNNGNALSQFLLMNLALPAPVLSFLVKPWTLITYFFTHEGFWHILWNMLFLYWFGNLVKEYLGNRRFVNVYILGGISGGVLYLLMYNLVPYFVNNQPYLGLIGASGAVYAVVVAAATLIPNYTFNLLLIGPVRIVYIAAFYVVASFFGLAGGNAGGNLAHLGGAVIGFLFIRQLHRGTDLGRPITYLADKFNGLFQRKPKLRVTHNGKPTTRTRRATGTSGKPDQQEIDAILDKISHSGYESLTKEEKQKLFSASQNQRE</sequence>
<dbReference type="GO" id="GO:0006508">
    <property type="term" value="P:proteolysis"/>
    <property type="evidence" value="ECO:0007669"/>
    <property type="project" value="UniProtKB-KW"/>
</dbReference>
<dbReference type="InterPro" id="IPR022764">
    <property type="entry name" value="Peptidase_S54_rhomboid_dom"/>
</dbReference>
<feature type="transmembrane region" description="Helical" evidence="8">
    <location>
        <begin position="54"/>
        <end position="77"/>
    </location>
</feature>
<evidence type="ECO:0000313" key="12">
    <source>
        <dbReference type="Proteomes" id="UP000198510"/>
    </source>
</evidence>
<dbReference type="EMBL" id="FNFO01000003">
    <property type="protein sequence ID" value="SDK68224.1"/>
    <property type="molecule type" value="Genomic_DNA"/>
</dbReference>
<dbReference type="Gene3D" id="1.20.1540.10">
    <property type="entry name" value="Rhomboid-like"/>
    <property type="match status" value="1"/>
</dbReference>
<dbReference type="STRING" id="1075417.SAMN05421823_103273"/>
<dbReference type="InterPro" id="IPR050925">
    <property type="entry name" value="Rhomboid_protease_S54"/>
</dbReference>
<dbReference type="Pfam" id="PF01694">
    <property type="entry name" value="Rhomboid"/>
    <property type="match status" value="1"/>
</dbReference>
<organism evidence="11 12">
    <name type="scientific">Catalinimonas alkaloidigena</name>
    <dbReference type="NCBI Taxonomy" id="1075417"/>
    <lineage>
        <taxon>Bacteria</taxon>
        <taxon>Pseudomonadati</taxon>
        <taxon>Bacteroidota</taxon>
        <taxon>Cytophagia</taxon>
        <taxon>Cytophagales</taxon>
        <taxon>Catalimonadaceae</taxon>
        <taxon>Catalinimonas</taxon>
    </lineage>
</organism>
<dbReference type="GO" id="GO:0004252">
    <property type="term" value="F:serine-type endopeptidase activity"/>
    <property type="evidence" value="ECO:0007669"/>
    <property type="project" value="InterPro"/>
</dbReference>
<dbReference type="Pfam" id="PF20216">
    <property type="entry name" value="DUF6576"/>
    <property type="match status" value="1"/>
</dbReference>
<feature type="region of interest" description="Disordered" evidence="7">
    <location>
        <begin position="246"/>
        <end position="269"/>
    </location>
</feature>
<feature type="domain" description="Peptidase S54 rhomboid" evidence="9">
    <location>
        <begin position="70"/>
        <end position="215"/>
    </location>
</feature>
<evidence type="ECO:0000313" key="11">
    <source>
        <dbReference type="EMBL" id="SDK68224.1"/>
    </source>
</evidence>
<reference evidence="11 12" key="1">
    <citation type="submission" date="2016-10" db="EMBL/GenBank/DDBJ databases">
        <authorList>
            <person name="de Groot N.N."/>
        </authorList>
    </citation>
    <scope>NUCLEOTIDE SEQUENCE [LARGE SCALE GENOMIC DNA]</scope>
    <source>
        <strain evidence="11 12">DSM 25186</strain>
    </source>
</reference>
<evidence type="ECO:0000256" key="5">
    <source>
        <dbReference type="ARBA" id="ARBA00022989"/>
    </source>
</evidence>
<keyword evidence="12" id="KW-1185">Reference proteome</keyword>
<feature type="transmembrane region" description="Helical" evidence="8">
    <location>
        <begin position="20"/>
        <end position="42"/>
    </location>
</feature>
<dbReference type="SUPFAM" id="SSF144091">
    <property type="entry name" value="Rhomboid-like"/>
    <property type="match status" value="1"/>
</dbReference>
<dbReference type="InterPro" id="IPR035952">
    <property type="entry name" value="Rhomboid-like_sf"/>
</dbReference>
<dbReference type="OrthoDB" id="680602at2"/>
<feature type="transmembrane region" description="Helical" evidence="8">
    <location>
        <begin position="83"/>
        <end position="100"/>
    </location>
</feature>
<keyword evidence="3 8" id="KW-0812">Transmembrane</keyword>
<evidence type="ECO:0000259" key="9">
    <source>
        <dbReference type="Pfam" id="PF01694"/>
    </source>
</evidence>
<dbReference type="AlphaFoldDB" id="A0A1G9DWI3"/>
<evidence type="ECO:0000256" key="8">
    <source>
        <dbReference type="SAM" id="Phobius"/>
    </source>
</evidence>
<protein>
    <submittedName>
        <fullName evidence="11">Membrane associated serine protease, rhomboid family</fullName>
    </submittedName>
</protein>
<keyword evidence="4" id="KW-0378">Hydrolase</keyword>
<dbReference type="PANTHER" id="PTHR43731:SF14">
    <property type="entry name" value="PRESENILIN-ASSOCIATED RHOMBOID-LIKE PROTEIN, MITOCHONDRIAL"/>
    <property type="match status" value="1"/>
</dbReference>
<keyword evidence="6 8" id="KW-0472">Membrane</keyword>
<dbReference type="RefSeq" id="WP_089681293.1">
    <property type="nucleotide sequence ID" value="NZ_FNFO01000003.1"/>
</dbReference>
<evidence type="ECO:0000259" key="10">
    <source>
        <dbReference type="Pfam" id="PF20216"/>
    </source>
</evidence>
<feature type="transmembrane region" description="Helical" evidence="8">
    <location>
        <begin position="140"/>
        <end position="161"/>
    </location>
</feature>
<feature type="compositionally biased region" description="Basic residues" evidence="7">
    <location>
        <begin position="246"/>
        <end position="257"/>
    </location>
</feature>